<accession>F2R832</accession>
<dbReference type="AlphaFoldDB" id="F2R832"/>
<feature type="compositionally biased region" description="Basic residues" evidence="1">
    <location>
        <begin position="20"/>
        <end position="33"/>
    </location>
</feature>
<evidence type="ECO:0000313" key="2">
    <source>
        <dbReference type="EMBL" id="CCA58841.1"/>
    </source>
</evidence>
<dbReference type="KEGG" id="sve:SVEN_5555"/>
<feature type="region of interest" description="Disordered" evidence="1">
    <location>
        <begin position="1"/>
        <end position="37"/>
    </location>
</feature>
<dbReference type="STRING" id="953739.SVEN_5555"/>
<proteinExistence type="predicted"/>
<dbReference type="EMBL" id="FR845719">
    <property type="protein sequence ID" value="CCA58841.1"/>
    <property type="molecule type" value="Genomic_DNA"/>
</dbReference>
<dbReference type="HOGENOM" id="CLU_2720777_0_0_11"/>
<evidence type="ECO:0000313" key="3">
    <source>
        <dbReference type="Proteomes" id="UP000006854"/>
    </source>
</evidence>
<protein>
    <submittedName>
        <fullName evidence="2">Uncharacterized protein</fullName>
    </submittedName>
</protein>
<name>F2R832_STRVP</name>
<keyword evidence="3" id="KW-1185">Reference proteome</keyword>
<sequence length="72" mass="8200">MPCAEARPATSYNSAERPIRTRRPSTRRNAHARRLNEFQPPGILHLIALGKGQRQLAGEGRLQVVVQRRRMT</sequence>
<organism evidence="2 3">
    <name type="scientific">Streptomyces venezuelae (strain ATCC 10712 / CBS 650.69 / DSM 40230 / JCM 4526 / NBRC 13096 / PD 04745)</name>
    <dbReference type="NCBI Taxonomy" id="953739"/>
    <lineage>
        <taxon>Bacteria</taxon>
        <taxon>Bacillati</taxon>
        <taxon>Actinomycetota</taxon>
        <taxon>Actinomycetes</taxon>
        <taxon>Kitasatosporales</taxon>
        <taxon>Streptomycetaceae</taxon>
        <taxon>Streptomyces</taxon>
    </lineage>
</organism>
<gene>
    <name evidence="2" type="ordered locus">SVEN_5555</name>
</gene>
<reference evidence="2 3" key="1">
    <citation type="journal article" date="2011" name="BMC Genomics">
        <title>Genome-wide analysis of the role of GlnR in Streptomyces venezuelae provides new insights into global nitrogen regulation in actinomycetes.</title>
        <authorList>
            <person name="Pullan S.T."/>
            <person name="Bibb M.J."/>
            <person name="Merrick M."/>
        </authorList>
    </citation>
    <scope>NUCLEOTIDE SEQUENCE [LARGE SCALE GENOMIC DNA]</scope>
    <source>
        <strain evidence="2">ATCC 10712</strain>
    </source>
</reference>
<dbReference type="Proteomes" id="UP000006854">
    <property type="component" value="Chromosome"/>
</dbReference>
<evidence type="ECO:0000256" key="1">
    <source>
        <dbReference type="SAM" id="MobiDB-lite"/>
    </source>
</evidence>